<sequence length="70" mass="7435">MEILPALAPGPPAPGPLPSILPRLFWAVMAESGGASCLLLSNFNPSHSSSFHAEPNHYLQLPILHGGMMF</sequence>
<dbReference type="AlphaFoldDB" id="A0A0N4TPG3"/>
<evidence type="ECO:0000313" key="3">
    <source>
        <dbReference type="WBParaSite" id="BPAG_0001043401-mRNA-1"/>
    </source>
</evidence>
<evidence type="ECO:0000313" key="1">
    <source>
        <dbReference type="EMBL" id="VDN91582.1"/>
    </source>
</evidence>
<reference evidence="1 2" key="2">
    <citation type="submission" date="2018-11" db="EMBL/GenBank/DDBJ databases">
        <authorList>
            <consortium name="Pathogen Informatics"/>
        </authorList>
    </citation>
    <scope>NUCLEOTIDE SEQUENCE [LARGE SCALE GENOMIC DNA]</scope>
</reference>
<dbReference type="Proteomes" id="UP000278627">
    <property type="component" value="Unassembled WGS sequence"/>
</dbReference>
<protein>
    <submittedName>
        <fullName evidence="1 3">Uncharacterized protein</fullName>
    </submittedName>
</protein>
<evidence type="ECO:0000313" key="2">
    <source>
        <dbReference type="Proteomes" id="UP000278627"/>
    </source>
</evidence>
<gene>
    <name evidence="1" type="ORF">BPAG_LOCUS10396</name>
</gene>
<proteinExistence type="predicted"/>
<dbReference type="WBParaSite" id="BPAG_0001043401-mRNA-1">
    <property type="protein sequence ID" value="BPAG_0001043401-mRNA-1"/>
    <property type="gene ID" value="BPAG_0001043401"/>
</dbReference>
<name>A0A0N4TPG3_BRUPA</name>
<dbReference type="EMBL" id="UZAD01013185">
    <property type="protein sequence ID" value="VDN91582.1"/>
    <property type="molecule type" value="Genomic_DNA"/>
</dbReference>
<reference evidence="3" key="1">
    <citation type="submission" date="2017-02" db="UniProtKB">
        <authorList>
            <consortium name="WormBaseParasite"/>
        </authorList>
    </citation>
    <scope>IDENTIFICATION</scope>
</reference>
<organism evidence="3">
    <name type="scientific">Brugia pahangi</name>
    <name type="common">Filarial nematode worm</name>
    <dbReference type="NCBI Taxonomy" id="6280"/>
    <lineage>
        <taxon>Eukaryota</taxon>
        <taxon>Metazoa</taxon>
        <taxon>Ecdysozoa</taxon>
        <taxon>Nematoda</taxon>
        <taxon>Chromadorea</taxon>
        <taxon>Rhabditida</taxon>
        <taxon>Spirurina</taxon>
        <taxon>Spiruromorpha</taxon>
        <taxon>Filarioidea</taxon>
        <taxon>Onchocercidae</taxon>
        <taxon>Brugia</taxon>
    </lineage>
</organism>
<accession>A0A0N4TPG3</accession>
<keyword evidence="2" id="KW-1185">Reference proteome</keyword>